<sequence length="112" mass="13137">MNRHQHYDRYKRNPESRTFYNSAAWQKCRQLALIRDNNLCQDCLSKKKLTPAEMVHHIKELTEHPELALSLDNLESLCNPCHNKRHSGREASEPKRSKKIKVVKASRNSEEA</sequence>
<evidence type="ECO:0000256" key="4">
    <source>
        <dbReference type="ARBA" id="ARBA00040194"/>
    </source>
</evidence>
<comment type="similarity">
    <text evidence="3">Belongs to the HNH nuclease family.</text>
</comment>
<proteinExistence type="inferred from homology"/>
<keyword evidence="7" id="KW-0255">Endonuclease</keyword>
<comment type="caution">
    <text evidence="7">The sequence shown here is derived from an EMBL/GenBank/DDBJ whole genome shotgun (WGS) entry which is preliminary data.</text>
</comment>
<feature type="domain" description="HNH nuclease" evidence="6">
    <location>
        <begin position="27"/>
        <end position="83"/>
    </location>
</feature>
<dbReference type="RefSeq" id="WP_327968508.1">
    <property type="nucleotide sequence ID" value="NZ_JARMQG010000177.1"/>
</dbReference>
<dbReference type="Gene3D" id="1.10.30.50">
    <property type="match status" value="1"/>
</dbReference>
<feature type="region of interest" description="Disordered" evidence="5">
    <location>
        <begin position="83"/>
        <end position="112"/>
    </location>
</feature>
<dbReference type="InterPro" id="IPR002711">
    <property type="entry name" value="HNH"/>
</dbReference>
<organism evidence="7 8">
    <name type="scientific">Bacillus xiapuensis</name>
    <dbReference type="NCBI Taxonomy" id="2014075"/>
    <lineage>
        <taxon>Bacteria</taxon>
        <taxon>Bacillati</taxon>
        <taxon>Bacillota</taxon>
        <taxon>Bacilli</taxon>
        <taxon>Bacillales</taxon>
        <taxon>Bacillaceae</taxon>
        <taxon>Bacillus</taxon>
    </lineage>
</organism>
<keyword evidence="2" id="KW-0378">Hydrolase</keyword>
<protein>
    <recommendedName>
        <fullName evidence="4">Putative HNH nuclease YajD</fullName>
    </recommendedName>
</protein>
<evidence type="ECO:0000313" key="7">
    <source>
        <dbReference type="EMBL" id="MED3563459.1"/>
    </source>
</evidence>
<name>A0ABU6NB78_9BACI</name>
<evidence type="ECO:0000313" key="8">
    <source>
        <dbReference type="Proteomes" id="UP001330749"/>
    </source>
</evidence>
<dbReference type="Pfam" id="PF01844">
    <property type="entry name" value="HNH"/>
    <property type="match status" value="1"/>
</dbReference>
<keyword evidence="8" id="KW-1185">Reference proteome</keyword>
<reference evidence="7 8" key="1">
    <citation type="submission" date="2023-03" db="EMBL/GenBank/DDBJ databases">
        <title>Bacillus Genome Sequencing.</title>
        <authorList>
            <person name="Dunlap C."/>
        </authorList>
    </citation>
    <scope>NUCLEOTIDE SEQUENCE [LARGE SCALE GENOMIC DNA]</scope>
    <source>
        <strain evidence="7 8">B-14544</strain>
    </source>
</reference>
<evidence type="ECO:0000256" key="1">
    <source>
        <dbReference type="ARBA" id="ARBA00022722"/>
    </source>
</evidence>
<evidence type="ECO:0000256" key="3">
    <source>
        <dbReference type="ARBA" id="ARBA00038412"/>
    </source>
</evidence>
<gene>
    <name evidence="7" type="ORF">P4447_13555</name>
</gene>
<dbReference type="Proteomes" id="UP001330749">
    <property type="component" value="Unassembled WGS sequence"/>
</dbReference>
<evidence type="ECO:0000256" key="2">
    <source>
        <dbReference type="ARBA" id="ARBA00022801"/>
    </source>
</evidence>
<evidence type="ECO:0000259" key="6">
    <source>
        <dbReference type="SMART" id="SM00507"/>
    </source>
</evidence>
<dbReference type="CDD" id="cd00085">
    <property type="entry name" value="HNHc"/>
    <property type="match status" value="1"/>
</dbReference>
<keyword evidence="1" id="KW-0540">Nuclease</keyword>
<dbReference type="EMBL" id="JARMQG010000177">
    <property type="protein sequence ID" value="MED3563459.1"/>
    <property type="molecule type" value="Genomic_DNA"/>
</dbReference>
<accession>A0ABU6NB78</accession>
<dbReference type="SMART" id="SM00507">
    <property type="entry name" value="HNHc"/>
    <property type="match status" value="1"/>
</dbReference>
<dbReference type="InterPro" id="IPR003615">
    <property type="entry name" value="HNH_nuc"/>
</dbReference>
<dbReference type="PANTHER" id="PTHR41286:SF1">
    <property type="entry name" value="HNH NUCLEASE YAJD-RELATED"/>
    <property type="match status" value="1"/>
</dbReference>
<dbReference type="GO" id="GO:0004519">
    <property type="term" value="F:endonuclease activity"/>
    <property type="evidence" value="ECO:0007669"/>
    <property type="project" value="UniProtKB-KW"/>
</dbReference>
<evidence type="ECO:0000256" key="5">
    <source>
        <dbReference type="SAM" id="MobiDB-lite"/>
    </source>
</evidence>
<dbReference type="PANTHER" id="PTHR41286">
    <property type="entry name" value="HNH NUCLEASE YAJD-RELATED"/>
    <property type="match status" value="1"/>
</dbReference>